<name>A0AB34JIT2_PRYPA</name>
<feature type="compositionally biased region" description="Low complexity" evidence="2">
    <location>
        <begin position="387"/>
        <end position="400"/>
    </location>
</feature>
<reference evidence="3 4" key="1">
    <citation type="journal article" date="2024" name="Science">
        <title>Giant polyketide synthase enzymes in the biosynthesis of giant marine polyether toxins.</title>
        <authorList>
            <person name="Fallon T.R."/>
            <person name="Shende V.V."/>
            <person name="Wierzbicki I.H."/>
            <person name="Pendleton A.L."/>
            <person name="Watervoot N.F."/>
            <person name="Auber R.P."/>
            <person name="Gonzalez D.J."/>
            <person name="Wisecaver J.H."/>
            <person name="Moore B.S."/>
        </authorList>
    </citation>
    <scope>NUCLEOTIDE SEQUENCE [LARGE SCALE GENOMIC DNA]</scope>
    <source>
        <strain evidence="3 4">12B1</strain>
    </source>
</reference>
<dbReference type="EMBL" id="JBGBPQ010000007">
    <property type="protein sequence ID" value="KAL1521819.1"/>
    <property type="molecule type" value="Genomic_DNA"/>
</dbReference>
<evidence type="ECO:0000256" key="1">
    <source>
        <dbReference type="SAM" id="Coils"/>
    </source>
</evidence>
<keyword evidence="4" id="KW-1185">Reference proteome</keyword>
<feature type="compositionally biased region" description="Low complexity" evidence="2">
    <location>
        <begin position="262"/>
        <end position="274"/>
    </location>
</feature>
<feature type="region of interest" description="Disordered" evidence="2">
    <location>
        <begin position="296"/>
        <end position="426"/>
    </location>
</feature>
<evidence type="ECO:0000256" key="2">
    <source>
        <dbReference type="SAM" id="MobiDB-lite"/>
    </source>
</evidence>
<feature type="coiled-coil region" evidence="1">
    <location>
        <begin position="55"/>
        <end position="124"/>
    </location>
</feature>
<feature type="compositionally biased region" description="Basic and acidic residues" evidence="2">
    <location>
        <begin position="240"/>
        <end position="255"/>
    </location>
</feature>
<proteinExistence type="predicted"/>
<dbReference type="Proteomes" id="UP001515480">
    <property type="component" value="Unassembled WGS sequence"/>
</dbReference>
<comment type="caution">
    <text evidence="3">The sequence shown here is derived from an EMBL/GenBank/DDBJ whole genome shotgun (WGS) entry which is preliminary data.</text>
</comment>
<feature type="compositionally biased region" description="Polar residues" evidence="2">
    <location>
        <begin position="362"/>
        <end position="372"/>
    </location>
</feature>
<dbReference type="AlphaFoldDB" id="A0AB34JIT2"/>
<sequence length="446" mass="47480">MSKSLLRELEDENAELSRANLALQQELGLVRKTVAQQEKALVASAALASREQEAAAAAREASRAAASRAAALEQEARELRGELRVARRESDGRARECARLDAAVQQAREECASAREAAEALRAALQMREAAVQYEAARGAALEGGVDALAVRLRAAERSGEARVADWLAERRRLQEELRRASDAGAALHKAYGAQLARVARLRERLDMIAHSLRACPPRRRGHGEVSAPRPAARRRHSLSAKERRAQEQVEEGKGQEGGAPAGAAAAASDGQGVDQDRWVPVELYEQLEREVKKLRSQQAGKCATARKPPAPGPESLLAFSMRSRSFSHLRSQAPRPIAKGPAAASPSAASPSDSAAGGKSTTAPSVHGTSESGDDSATLVESEPGSADASTHAHATAHACGRQRTLDEELEDAQLDVESPPMGNHELPALVARQDYLCHGVDEVG</sequence>
<accession>A0AB34JIT2</accession>
<feature type="compositionally biased region" description="Low complexity" evidence="2">
    <location>
        <begin position="339"/>
        <end position="361"/>
    </location>
</feature>
<gene>
    <name evidence="3" type="ORF">AB1Y20_021470</name>
</gene>
<evidence type="ECO:0000313" key="3">
    <source>
        <dbReference type="EMBL" id="KAL1521819.1"/>
    </source>
</evidence>
<protein>
    <recommendedName>
        <fullName evidence="5">Cilia- and flagella-associated protein 157</fullName>
    </recommendedName>
</protein>
<feature type="region of interest" description="Disordered" evidence="2">
    <location>
        <begin position="215"/>
        <end position="275"/>
    </location>
</feature>
<evidence type="ECO:0000313" key="4">
    <source>
        <dbReference type="Proteomes" id="UP001515480"/>
    </source>
</evidence>
<organism evidence="3 4">
    <name type="scientific">Prymnesium parvum</name>
    <name type="common">Toxic golden alga</name>
    <dbReference type="NCBI Taxonomy" id="97485"/>
    <lineage>
        <taxon>Eukaryota</taxon>
        <taxon>Haptista</taxon>
        <taxon>Haptophyta</taxon>
        <taxon>Prymnesiophyceae</taxon>
        <taxon>Prymnesiales</taxon>
        <taxon>Prymnesiaceae</taxon>
        <taxon>Prymnesium</taxon>
    </lineage>
</organism>
<evidence type="ECO:0008006" key="5">
    <source>
        <dbReference type="Google" id="ProtNLM"/>
    </source>
</evidence>
<keyword evidence="1" id="KW-0175">Coiled coil</keyword>